<proteinExistence type="predicted"/>
<evidence type="ECO:0000313" key="1">
    <source>
        <dbReference type="EMBL" id="GFY70350.1"/>
    </source>
</evidence>
<dbReference type="EMBL" id="BMAV01018197">
    <property type="protein sequence ID" value="GFY70350.1"/>
    <property type="molecule type" value="Genomic_DNA"/>
</dbReference>
<reference evidence="1" key="1">
    <citation type="submission" date="2020-08" db="EMBL/GenBank/DDBJ databases">
        <title>Multicomponent nature underlies the extraordinary mechanical properties of spider dragline silk.</title>
        <authorList>
            <person name="Kono N."/>
            <person name="Nakamura H."/>
            <person name="Mori M."/>
            <person name="Yoshida Y."/>
            <person name="Ohtoshi R."/>
            <person name="Malay A.D."/>
            <person name="Moran D.A.P."/>
            <person name="Tomita M."/>
            <person name="Numata K."/>
            <person name="Arakawa K."/>
        </authorList>
    </citation>
    <scope>NUCLEOTIDE SEQUENCE</scope>
</reference>
<dbReference type="Proteomes" id="UP000886998">
    <property type="component" value="Unassembled WGS sequence"/>
</dbReference>
<sequence length="232" mass="26828">MPKCVKKKTTVRTNIVLHTRHSGHECEINWTIDNVLQFPEEEFISKIDLGRSCKTRLNFTVQVLYKDYFSDLALGIERTDKTSRDIKVLCNVSIENSQGDAYTRTKSNLVFKKTKTDPELNWFTDIKFVDPDHTNNTRSLTENDFKSDSSESLRKLATKELIVWDEENRNILYILRGHSITIKGMIKVFACCVNLRATPINENRSTEVETEVIKTEVMKTTKKLLKVVSFLT</sequence>
<evidence type="ECO:0000313" key="2">
    <source>
        <dbReference type="Proteomes" id="UP000886998"/>
    </source>
</evidence>
<dbReference type="AlphaFoldDB" id="A0A8X6YGC2"/>
<accession>A0A8X6YGC2</accession>
<keyword evidence="2" id="KW-1185">Reference proteome</keyword>
<organism evidence="1 2">
    <name type="scientific">Trichonephila inaurata madagascariensis</name>
    <dbReference type="NCBI Taxonomy" id="2747483"/>
    <lineage>
        <taxon>Eukaryota</taxon>
        <taxon>Metazoa</taxon>
        <taxon>Ecdysozoa</taxon>
        <taxon>Arthropoda</taxon>
        <taxon>Chelicerata</taxon>
        <taxon>Arachnida</taxon>
        <taxon>Araneae</taxon>
        <taxon>Araneomorphae</taxon>
        <taxon>Entelegynae</taxon>
        <taxon>Araneoidea</taxon>
        <taxon>Nephilidae</taxon>
        <taxon>Trichonephila</taxon>
        <taxon>Trichonephila inaurata</taxon>
    </lineage>
</organism>
<dbReference type="OrthoDB" id="10249567at2759"/>
<protein>
    <submittedName>
        <fullName evidence="1">BTB domain-containing protein</fullName>
    </submittedName>
</protein>
<name>A0A8X6YGC2_9ARAC</name>
<comment type="caution">
    <text evidence="1">The sequence shown here is derived from an EMBL/GenBank/DDBJ whole genome shotgun (WGS) entry which is preliminary data.</text>
</comment>
<gene>
    <name evidence="1" type="primary">AVEN_50962_1</name>
    <name evidence="1" type="ORF">TNIN_440841</name>
</gene>